<organism evidence="2 3">
    <name type="scientific">Kwoniella dendrophila CBS 6074</name>
    <dbReference type="NCBI Taxonomy" id="1295534"/>
    <lineage>
        <taxon>Eukaryota</taxon>
        <taxon>Fungi</taxon>
        <taxon>Dikarya</taxon>
        <taxon>Basidiomycota</taxon>
        <taxon>Agaricomycotina</taxon>
        <taxon>Tremellomycetes</taxon>
        <taxon>Tremellales</taxon>
        <taxon>Cryptococcaceae</taxon>
        <taxon>Kwoniella</taxon>
    </lineage>
</organism>
<feature type="region of interest" description="Disordered" evidence="1">
    <location>
        <begin position="1"/>
        <end position="45"/>
    </location>
</feature>
<feature type="compositionally biased region" description="Low complexity" evidence="1">
    <location>
        <begin position="240"/>
        <end position="249"/>
    </location>
</feature>
<gene>
    <name evidence="2" type="ORF">L201_003026</name>
</gene>
<sequence>MDLIQNGESSKSPRHQNTLQTNGHSDGDIVMGEESRSNSSNLILPQWDVPPPRHLHSSQDLISSLHLDTLYNTYVRPYAEINPEDNNEDGQNTKQGQQKQQQHRRKKMEKGYWHLIEDCIDPTPTGTKLDNQSLLPISQDFMHPHGLPPNLFGDQIEMLPSEAFQIAKLEPGHKEDGYSGGIKVGVKEAEERRRKKRAAKLSIAPSKSSQDIQSQTQAIPSPGLPSPSFPYQIPGIQSRPGSTPGTPLLPVLPPTKFTGNNNNSNNSNNNGNLQRKGSLPPYNPGAGNVGGVKPSFSQQQQNNSSRPYNPNKRPGSVESNQINNNNQQQHNSKKFKSGSVGPSTSSGIPYKPTNTSRSASPMPLNSNNNNNPHRQQSQQSQQQKQYNQQGRPYKPGIRSKTEGV</sequence>
<protein>
    <recommendedName>
        <fullName evidence="4">Mediator of RNA polymerase II transcription subunit 19</fullName>
    </recommendedName>
</protein>
<evidence type="ECO:0000256" key="1">
    <source>
        <dbReference type="SAM" id="MobiDB-lite"/>
    </source>
</evidence>
<dbReference type="EMBL" id="CP144100">
    <property type="protein sequence ID" value="WWC88122.1"/>
    <property type="molecule type" value="Genomic_DNA"/>
</dbReference>
<evidence type="ECO:0000313" key="3">
    <source>
        <dbReference type="Proteomes" id="UP001355207"/>
    </source>
</evidence>
<feature type="compositionally biased region" description="Polar residues" evidence="1">
    <location>
        <begin position="1"/>
        <end position="24"/>
    </location>
</feature>
<keyword evidence="3" id="KW-1185">Reference proteome</keyword>
<dbReference type="RefSeq" id="XP_066074885.1">
    <property type="nucleotide sequence ID" value="XM_066218788.1"/>
</dbReference>
<feature type="compositionally biased region" description="Low complexity" evidence="1">
    <location>
        <begin position="365"/>
        <end position="389"/>
    </location>
</feature>
<name>A0AAX4JU91_9TREE</name>
<dbReference type="AlphaFoldDB" id="A0AAX4JU91"/>
<evidence type="ECO:0000313" key="2">
    <source>
        <dbReference type="EMBL" id="WWC88122.1"/>
    </source>
</evidence>
<feature type="compositionally biased region" description="Low complexity" evidence="1">
    <location>
        <begin position="320"/>
        <end position="330"/>
    </location>
</feature>
<accession>A0AAX4JU91</accession>
<feature type="region of interest" description="Disordered" evidence="1">
    <location>
        <begin position="80"/>
        <end position="108"/>
    </location>
</feature>
<dbReference type="Proteomes" id="UP001355207">
    <property type="component" value="Chromosome 3"/>
</dbReference>
<proteinExistence type="predicted"/>
<feature type="compositionally biased region" description="Polar residues" evidence="1">
    <location>
        <begin position="340"/>
        <end position="359"/>
    </location>
</feature>
<feature type="compositionally biased region" description="Low complexity" evidence="1">
    <location>
        <begin position="259"/>
        <end position="272"/>
    </location>
</feature>
<dbReference type="GeneID" id="91093697"/>
<feature type="region of interest" description="Disordered" evidence="1">
    <location>
        <begin position="188"/>
        <end position="404"/>
    </location>
</feature>
<evidence type="ECO:0008006" key="4">
    <source>
        <dbReference type="Google" id="ProtNLM"/>
    </source>
</evidence>
<reference evidence="2 3" key="1">
    <citation type="submission" date="2024-01" db="EMBL/GenBank/DDBJ databases">
        <title>Comparative genomics of Cryptococcus and Kwoniella reveals pathogenesis evolution and contrasting modes of karyotype evolution via chromosome fusion or intercentromeric recombination.</title>
        <authorList>
            <person name="Coelho M.A."/>
            <person name="David-Palma M."/>
            <person name="Shea T."/>
            <person name="Bowers K."/>
            <person name="McGinley-Smith S."/>
            <person name="Mohammad A.W."/>
            <person name="Gnirke A."/>
            <person name="Yurkov A.M."/>
            <person name="Nowrousian M."/>
            <person name="Sun S."/>
            <person name="Cuomo C.A."/>
            <person name="Heitman J."/>
        </authorList>
    </citation>
    <scope>NUCLEOTIDE SEQUENCE [LARGE SCALE GENOMIC DNA]</scope>
    <source>
        <strain evidence="2 3">CBS 6074</strain>
    </source>
</reference>
<feature type="compositionally biased region" description="Polar residues" evidence="1">
    <location>
        <begin position="205"/>
        <end position="219"/>
    </location>
</feature>
<feature type="compositionally biased region" description="Low complexity" evidence="1">
    <location>
        <begin position="294"/>
        <end position="311"/>
    </location>
</feature>